<dbReference type="STRING" id="1267423.SAMN05216290_2824"/>
<gene>
    <name evidence="3" type="ORF">SAMN05216290_2824</name>
</gene>
<feature type="domain" description="SbsA Ig-like" evidence="2">
    <location>
        <begin position="30"/>
        <end position="122"/>
    </location>
</feature>
<protein>
    <submittedName>
        <fullName evidence="3">Ig-like domain-containing protein</fullName>
    </submittedName>
</protein>
<dbReference type="AlphaFoldDB" id="A0A1I0QXM3"/>
<keyword evidence="1" id="KW-0732">Signal</keyword>
<dbReference type="Proteomes" id="UP000199437">
    <property type="component" value="Unassembled WGS sequence"/>
</dbReference>
<evidence type="ECO:0000259" key="2">
    <source>
        <dbReference type="Pfam" id="PF13205"/>
    </source>
</evidence>
<evidence type="ECO:0000256" key="1">
    <source>
        <dbReference type="ARBA" id="ARBA00022729"/>
    </source>
</evidence>
<dbReference type="EMBL" id="FOIR01000002">
    <property type="protein sequence ID" value="SEW32112.1"/>
    <property type="molecule type" value="Genomic_DNA"/>
</dbReference>
<reference evidence="4" key="1">
    <citation type="submission" date="2016-10" db="EMBL/GenBank/DDBJ databases">
        <authorList>
            <person name="Varghese N."/>
            <person name="Submissions S."/>
        </authorList>
    </citation>
    <scope>NUCLEOTIDE SEQUENCE [LARGE SCALE GENOMIC DNA]</scope>
    <source>
        <strain evidence="4">CGMCC 1.12402</strain>
    </source>
</reference>
<dbReference type="SUPFAM" id="SSF53474">
    <property type="entry name" value="alpha/beta-Hydrolases"/>
    <property type="match status" value="1"/>
</dbReference>
<dbReference type="InterPro" id="IPR032812">
    <property type="entry name" value="SbsA_Ig"/>
</dbReference>
<sequence length="441" mass="47644">MLALCLVACGDNDDPKPAITLLAANINGGTLVDGAAGVPVESTVELVFSVALDVTKFESSFSISSSAGEPAYDITYTNASSKVVVEFTDLSYNTAYTVAVRAGTFGSNGQALQSDVSYTFTTQEDDVVRSMAPCTSASQDCYRTVTLQDNANATGDLGFYANYPIYLENAEWEDLEQAIIVVHGANRDADNYFTYLSSTLSGEQLQTSTVLIAPEFKEGGSTTDLTWGSNWREGQASNSTAKLSSFEAIDALIQQFSDKEAFPALKKVIVTGHSSGALFAQVYGTANKVEADSHLSFEYVVANSQYFYYPDNQRYDEQNNQFYTPTDCGTYNMWPMGYSGAPAYVSSSSDAEIDANLLGRSFTYFLGNGNQADGALNTTNCAAVLLGSSRFSRGENIFRWLETEYAGQHNSTKAIVEGIGHDGQGMYQSNEFKALLGELLQ</sequence>
<keyword evidence="4" id="KW-1185">Reference proteome</keyword>
<dbReference type="InterPro" id="IPR029058">
    <property type="entry name" value="AB_hydrolase_fold"/>
</dbReference>
<name>A0A1I0QXM3_9BACT</name>
<dbReference type="PANTHER" id="PTHR35560">
    <property type="entry name" value="BLL0132 PROTEIN"/>
    <property type="match status" value="1"/>
</dbReference>
<dbReference type="Gene3D" id="3.40.50.1820">
    <property type="entry name" value="alpha/beta hydrolase"/>
    <property type="match status" value="1"/>
</dbReference>
<evidence type="ECO:0000313" key="3">
    <source>
        <dbReference type="EMBL" id="SEW32112.1"/>
    </source>
</evidence>
<dbReference type="PANTHER" id="PTHR35560:SF3">
    <property type="entry name" value="PEPTIDASE S9 PROLYL OLIGOPEPTIDASE CATALYTIC DOMAIN-CONTAINING PROTEIN"/>
    <property type="match status" value="1"/>
</dbReference>
<accession>A0A1I0QXM3</accession>
<evidence type="ECO:0000313" key="4">
    <source>
        <dbReference type="Proteomes" id="UP000199437"/>
    </source>
</evidence>
<dbReference type="Pfam" id="PF13205">
    <property type="entry name" value="Big_5"/>
    <property type="match status" value="1"/>
</dbReference>
<proteinExistence type="predicted"/>
<organism evidence="3 4">
    <name type="scientific">Roseivirga pacifica</name>
    <dbReference type="NCBI Taxonomy" id="1267423"/>
    <lineage>
        <taxon>Bacteria</taxon>
        <taxon>Pseudomonadati</taxon>
        <taxon>Bacteroidota</taxon>
        <taxon>Cytophagia</taxon>
        <taxon>Cytophagales</taxon>
        <taxon>Roseivirgaceae</taxon>
        <taxon>Roseivirga</taxon>
    </lineage>
</organism>